<accession>A0A5J5DPP5</accession>
<evidence type="ECO:0000313" key="2">
    <source>
        <dbReference type="EMBL" id="KAA8595424.1"/>
    </source>
</evidence>
<sequence>MEIVQIIKLGEEAGVVVGQTRFFLSHGGCRDGINLKQGSEYLIIGPKEDHWNTDSDTN</sequence>
<dbReference type="EMBL" id="VOFY01000002">
    <property type="protein sequence ID" value="KAA8595424.1"/>
    <property type="molecule type" value="Genomic_DNA"/>
</dbReference>
<comment type="caution">
    <text evidence="2">The sequence shown here is derived from an EMBL/GenBank/DDBJ whole genome shotgun (WGS) entry which is preliminary data.</text>
</comment>
<feature type="domain" description="Netrin module non-TIMP type" evidence="1">
    <location>
        <begin position="1"/>
        <end position="52"/>
    </location>
</feature>
<dbReference type="InterPro" id="IPR018933">
    <property type="entry name" value="Netrin_module_non-TIMP"/>
</dbReference>
<dbReference type="InterPro" id="IPR008993">
    <property type="entry name" value="TIMP-like_OB-fold"/>
</dbReference>
<dbReference type="Pfam" id="PF01759">
    <property type="entry name" value="NTR"/>
    <property type="match status" value="1"/>
</dbReference>
<evidence type="ECO:0000313" key="3">
    <source>
        <dbReference type="Proteomes" id="UP000327493"/>
    </source>
</evidence>
<dbReference type="AlphaFoldDB" id="A0A5J5DPP5"/>
<reference evidence="2 3" key="1">
    <citation type="submission" date="2019-08" db="EMBL/GenBank/DDBJ databases">
        <title>A chromosome-level genome assembly, high-density linkage maps, and genome scans reveal the genomic architecture of hybrid incompatibilities underlying speciation via character displacement in darters (Percidae: Etheostominae).</title>
        <authorList>
            <person name="Moran R.L."/>
            <person name="Catchen J.M."/>
            <person name="Fuller R.C."/>
        </authorList>
    </citation>
    <scope>NUCLEOTIDE SEQUENCE [LARGE SCALE GENOMIC DNA]</scope>
    <source>
        <strain evidence="2">EspeVRDwgs_2016</strain>
        <tissue evidence="2">Muscle</tissue>
    </source>
</reference>
<gene>
    <name evidence="2" type="ORF">FQN60_012559</name>
</gene>
<organism evidence="2 3">
    <name type="scientific">Etheostoma spectabile</name>
    <name type="common">orangethroat darter</name>
    <dbReference type="NCBI Taxonomy" id="54343"/>
    <lineage>
        <taxon>Eukaryota</taxon>
        <taxon>Metazoa</taxon>
        <taxon>Chordata</taxon>
        <taxon>Craniata</taxon>
        <taxon>Vertebrata</taxon>
        <taxon>Euteleostomi</taxon>
        <taxon>Actinopterygii</taxon>
        <taxon>Neopterygii</taxon>
        <taxon>Teleostei</taxon>
        <taxon>Neoteleostei</taxon>
        <taxon>Acanthomorphata</taxon>
        <taxon>Eupercaria</taxon>
        <taxon>Perciformes</taxon>
        <taxon>Percoidei</taxon>
        <taxon>Percidae</taxon>
        <taxon>Etheostomatinae</taxon>
        <taxon>Etheostoma</taxon>
    </lineage>
</organism>
<feature type="non-terminal residue" evidence="2">
    <location>
        <position position="58"/>
    </location>
</feature>
<keyword evidence="3" id="KW-1185">Reference proteome</keyword>
<proteinExistence type="predicted"/>
<dbReference type="Proteomes" id="UP000327493">
    <property type="component" value="Chromosome 2"/>
</dbReference>
<protein>
    <recommendedName>
        <fullName evidence="1">Netrin module non-TIMP type domain-containing protein</fullName>
    </recommendedName>
</protein>
<evidence type="ECO:0000259" key="1">
    <source>
        <dbReference type="Pfam" id="PF01759"/>
    </source>
</evidence>
<dbReference type="SUPFAM" id="SSF50242">
    <property type="entry name" value="TIMP-like"/>
    <property type="match status" value="1"/>
</dbReference>
<dbReference type="Gene3D" id="2.40.50.120">
    <property type="match status" value="1"/>
</dbReference>
<name>A0A5J5DPP5_9PERO</name>